<dbReference type="Pfam" id="PF13361">
    <property type="entry name" value="UvrD_C"/>
    <property type="match status" value="1"/>
</dbReference>
<dbReference type="InterPro" id="IPR014017">
    <property type="entry name" value="DNA_helicase_UvrD-like_C"/>
</dbReference>
<dbReference type="Gene3D" id="1.10.486.10">
    <property type="entry name" value="PCRA, domain 4"/>
    <property type="match status" value="1"/>
</dbReference>
<evidence type="ECO:0000256" key="2">
    <source>
        <dbReference type="ARBA" id="ARBA00022741"/>
    </source>
</evidence>
<gene>
    <name evidence="18" type="ORF">Lqui_0046</name>
</gene>
<dbReference type="AlphaFoldDB" id="A0A0W0Y948"/>
<dbReference type="GO" id="GO:0004527">
    <property type="term" value="F:exonuclease activity"/>
    <property type="evidence" value="ECO:0007669"/>
    <property type="project" value="UniProtKB-KW"/>
</dbReference>
<keyword evidence="9" id="KW-0234">DNA repair</keyword>
<keyword evidence="3" id="KW-0227">DNA damage</keyword>
<dbReference type="PROSITE" id="PS51198">
    <property type="entry name" value="UVRD_HELICASE_ATP_BIND"/>
    <property type="match status" value="1"/>
</dbReference>
<dbReference type="EMBL" id="LNYS01000001">
    <property type="protein sequence ID" value="KTD53091.1"/>
    <property type="molecule type" value="Genomic_DNA"/>
</dbReference>
<dbReference type="GO" id="GO:0005829">
    <property type="term" value="C:cytosol"/>
    <property type="evidence" value="ECO:0007669"/>
    <property type="project" value="TreeGrafter"/>
</dbReference>
<dbReference type="PROSITE" id="PS51217">
    <property type="entry name" value="UVRD_HELICASE_CTER"/>
    <property type="match status" value="1"/>
</dbReference>
<evidence type="ECO:0000256" key="5">
    <source>
        <dbReference type="ARBA" id="ARBA00022806"/>
    </source>
</evidence>
<dbReference type="InterPro" id="IPR027417">
    <property type="entry name" value="P-loop_NTPase"/>
</dbReference>
<dbReference type="PANTHER" id="PTHR11070">
    <property type="entry name" value="UVRD / RECB / PCRA DNA HELICASE FAMILY MEMBER"/>
    <property type="match status" value="1"/>
</dbReference>
<sequence length="1082" mass="123666">MLQDAFERREATDPRRSFIVQAPAGSGKTELLTQRFLRLLSEVSAPEQIIALTFTRKAASEMKERILLALGKAEQNKTPANAHQQLTFSYAQSALEHSKRMGWQLLQQPGRLKVMTIDSLCQYLAQSIPLLEQESNFASIAENQADLYRLAARQCLHTCLETSVLQSPIQALLEHLDNRQDKLLDLFSSLLASREQWLGLIYSVRAQTKDSSEQALRWIENHEIKRFQESVPVSLRETLRKLCQHVASIENDPGSLRYPLKSWNTFEELNKELGLGLASLLLTKADKLRNGFDHHVGLKANSCPKAEYQALKNDSKELLAALELLPDFTHRLIKIKQLPEPVYDEYQWHILQSLLTLLPMLAAHLQIVFTEKNQVDFAAVSQQALHALGGEDNPTDLSLYLDYSIHHLLIDEFQDTSIQQYQLLEKLIQGWLPSENKTLFVVGDPMQSIYRFRQAEVGLFLKAKEEGIGPVPLHSLELCSNFRSTAPVIEWINQEFKTIFPARDDIESGAISFYPSVNVVQTREDSHIVARQFCSKEAEAQAVAALIKTLQLQYPDDSVAILVRSRSQLQAITAALRSEGIAFQGVDIERLANLPHLQDIWSLTKALLMPADRTSWMAFLRSPSVGLSLTDLYRLADADKKATFLELISTESLVQSLSADSQIRVQFASALFRQAFKERNRQSLASWVKITAERFHFNSILEAAQEQDIEQFLSLLEKYDDNGLLNSLPQFERQFNELYAREAASSSLQIMTIHKSKGLEFDTVILPGLGSKSAQSDKPLFRWLKMPRQAQNALFLMSPVRAAHEQNCQLYDYIGEIHSEKESYEQQRLLYVATTRAKKRLYLYDHQEKAREGSFRSLIREEFIAENETVQEPEQAFPALYRLPIEFYSAANAYESANQFALPIQWLNDNIARHLGNAIHLLLQWIGEHHRLSQSEIPWHLASNYLKAQGCSSQEQDNGMATIKNYLCNFCADPVGQWICQQHEEEFSEYAFLVEENNQMVTRIIDRMFVENGILWIIDFKTGDETSQAKEEHRLQVESYARYISQRDQRPVHCGVYYLATGLWIHWAYAETSLVVDAPQIV</sequence>
<comment type="caution">
    <text evidence="18">The sequence shown here is derived from an EMBL/GenBank/DDBJ whole genome shotgun (WGS) entry which is preliminary data.</text>
</comment>
<name>A0A0W0Y948_9GAMM</name>
<dbReference type="EC" id="5.6.2.4" evidence="12"/>
<evidence type="ECO:0000256" key="8">
    <source>
        <dbReference type="ARBA" id="ARBA00023125"/>
    </source>
</evidence>
<comment type="catalytic activity">
    <reaction evidence="11">
        <text>Couples ATP hydrolysis with the unwinding of duplex DNA by translocating in the 3'-5' direction.</text>
        <dbReference type="EC" id="5.6.2.4"/>
    </reaction>
</comment>
<feature type="binding site" evidence="15">
    <location>
        <begin position="22"/>
        <end position="29"/>
    </location>
    <ligand>
        <name>ATP</name>
        <dbReference type="ChEBI" id="CHEBI:30616"/>
    </ligand>
</feature>
<evidence type="ECO:0000256" key="6">
    <source>
        <dbReference type="ARBA" id="ARBA00022839"/>
    </source>
</evidence>
<dbReference type="Proteomes" id="UP000054618">
    <property type="component" value="Unassembled WGS sequence"/>
</dbReference>
<dbReference type="GO" id="GO:0000725">
    <property type="term" value="P:recombinational repair"/>
    <property type="evidence" value="ECO:0007669"/>
    <property type="project" value="TreeGrafter"/>
</dbReference>
<evidence type="ECO:0000256" key="15">
    <source>
        <dbReference type="PROSITE-ProRule" id="PRU00560"/>
    </source>
</evidence>
<dbReference type="InterPro" id="IPR011335">
    <property type="entry name" value="Restrct_endonuc-II-like"/>
</dbReference>
<dbReference type="GO" id="GO:0033202">
    <property type="term" value="C:DNA helicase complex"/>
    <property type="evidence" value="ECO:0007669"/>
    <property type="project" value="TreeGrafter"/>
</dbReference>
<keyword evidence="6" id="KW-0269">Exonuclease</keyword>
<evidence type="ECO:0000256" key="11">
    <source>
        <dbReference type="ARBA" id="ARBA00034617"/>
    </source>
</evidence>
<evidence type="ECO:0000259" key="16">
    <source>
        <dbReference type="PROSITE" id="PS51198"/>
    </source>
</evidence>
<keyword evidence="1" id="KW-0540">Nuclease</keyword>
<dbReference type="Gene3D" id="3.40.50.300">
    <property type="entry name" value="P-loop containing nucleotide triphosphate hydrolases"/>
    <property type="match status" value="4"/>
</dbReference>
<dbReference type="OrthoDB" id="9810135at2"/>
<keyword evidence="19" id="KW-1185">Reference proteome</keyword>
<comment type="catalytic activity">
    <reaction evidence="14">
        <text>ATP + H2O = ADP + phosphate + H(+)</text>
        <dbReference type="Rhea" id="RHEA:13065"/>
        <dbReference type="ChEBI" id="CHEBI:15377"/>
        <dbReference type="ChEBI" id="CHEBI:15378"/>
        <dbReference type="ChEBI" id="CHEBI:30616"/>
        <dbReference type="ChEBI" id="CHEBI:43474"/>
        <dbReference type="ChEBI" id="CHEBI:456216"/>
        <dbReference type="EC" id="5.6.2.4"/>
    </reaction>
</comment>
<evidence type="ECO:0000256" key="13">
    <source>
        <dbReference type="ARBA" id="ARBA00034923"/>
    </source>
</evidence>
<dbReference type="GO" id="GO:0005524">
    <property type="term" value="F:ATP binding"/>
    <property type="evidence" value="ECO:0007669"/>
    <property type="project" value="UniProtKB-UniRule"/>
</dbReference>
<dbReference type="PATRIC" id="fig|45073.5.peg.48"/>
<proteinExistence type="predicted"/>
<evidence type="ECO:0000256" key="3">
    <source>
        <dbReference type="ARBA" id="ARBA00022763"/>
    </source>
</evidence>
<dbReference type="PANTHER" id="PTHR11070:SF2">
    <property type="entry name" value="ATP-DEPENDENT DNA HELICASE SRS2"/>
    <property type="match status" value="1"/>
</dbReference>
<evidence type="ECO:0000256" key="12">
    <source>
        <dbReference type="ARBA" id="ARBA00034808"/>
    </source>
</evidence>
<accession>A0A0W0Y948</accession>
<keyword evidence="2 15" id="KW-0547">Nucleotide-binding</keyword>
<protein>
    <recommendedName>
        <fullName evidence="12">DNA 3'-5' helicase</fullName>
        <ecNumber evidence="12">5.6.2.4</ecNumber>
    </recommendedName>
    <alternativeName>
        <fullName evidence="13">DNA 3'-5' helicase II</fullName>
    </alternativeName>
</protein>
<dbReference type="SUPFAM" id="SSF52540">
    <property type="entry name" value="P-loop containing nucleoside triphosphate hydrolases"/>
    <property type="match status" value="1"/>
</dbReference>
<dbReference type="InterPro" id="IPR014016">
    <property type="entry name" value="UvrD-like_ATP-bd"/>
</dbReference>
<evidence type="ECO:0000259" key="17">
    <source>
        <dbReference type="PROSITE" id="PS51217"/>
    </source>
</evidence>
<keyword evidence="4 15" id="KW-0378">Hydrolase</keyword>
<dbReference type="Gene3D" id="3.90.320.10">
    <property type="match status" value="1"/>
</dbReference>
<evidence type="ECO:0000256" key="9">
    <source>
        <dbReference type="ARBA" id="ARBA00023204"/>
    </source>
</evidence>
<feature type="domain" description="UvrD-like helicase ATP-binding" evidence="16">
    <location>
        <begin position="1"/>
        <end position="485"/>
    </location>
</feature>
<reference evidence="18 19" key="1">
    <citation type="submission" date="2015-11" db="EMBL/GenBank/DDBJ databases">
        <title>Genomic analysis of 38 Legionella species identifies large and diverse effector repertoires.</title>
        <authorList>
            <person name="Burstein D."/>
            <person name="Amaro F."/>
            <person name="Zusman T."/>
            <person name="Lifshitz Z."/>
            <person name="Cohen O."/>
            <person name="Gilbert J.A."/>
            <person name="Pupko T."/>
            <person name="Shuman H.A."/>
            <person name="Segal G."/>
        </authorList>
    </citation>
    <scope>NUCLEOTIDE SEQUENCE [LARGE SCALE GENOMIC DNA]</scope>
    <source>
        <strain evidence="18 19">CDC#1442-AUS-E</strain>
    </source>
</reference>
<evidence type="ECO:0000313" key="19">
    <source>
        <dbReference type="Proteomes" id="UP000054618"/>
    </source>
</evidence>
<dbReference type="Pfam" id="PF00580">
    <property type="entry name" value="UvrD-helicase"/>
    <property type="match status" value="1"/>
</dbReference>
<evidence type="ECO:0000256" key="7">
    <source>
        <dbReference type="ARBA" id="ARBA00022840"/>
    </source>
</evidence>
<dbReference type="InterPro" id="IPR011604">
    <property type="entry name" value="PDDEXK-like_dom_sf"/>
</dbReference>
<dbReference type="SUPFAM" id="SSF52980">
    <property type="entry name" value="Restriction endonuclease-like"/>
    <property type="match status" value="1"/>
</dbReference>
<dbReference type="RefSeq" id="WP_058506179.1">
    <property type="nucleotide sequence ID" value="NZ_CAAAIK010000013.1"/>
</dbReference>
<evidence type="ECO:0000256" key="1">
    <source>
        <dbReference type="ARBA" id="ARBA00022722"/>
    </source>
</evidence>
<keyword evidence="8" id="KW-0238">DNA-binding</keyword>
<evidence type="ECO:0000256" key="10">
    <source>
        <dbReference type="ARBA" id="ARBA00023235"/>
    </source>
</evidence>
<feature type="domain" description="UvrD-like helicase C-terminal" evidence="17">
    <location>
        <begin position="497"/>
        <end position="758"/>
    </location>
</feature>
<keyword evidence="10" id="KW-0413">Isomerase</keyword>
<dbReference type="Pfam" id="PF12705">
    <property type="entry name" value="PDDEXK_1"/>
    <property type="match status" value="1"/>
</dbReference>
<dbReference type="InterPro" id="IPR000212">
    <property type="entry name" value="DNA_helicase_UvrD/REP"/>
</dbReference>
<keyword evidence="5 15" id="KW-0347">Helicase</keyword>
<dbReference type="GO" id="GO:0003677">
    <property type="term" value="F:DNA binding"/>
    <property type="evidence" value="ECO:0007669"/>
    <property type="project" value="UniProtKB-KW"/>
</dbReference>
<evidence type="ECO:0000256" key="14">
    <source>
        <dbReference type="ARBA" id="ARBA00048988"/>
    </source>
</evidence>
<dbReference type="GO" id="GO:0043138">
    <property type="term" value="F:3'-5' DNA helicase activity"/>
    <property type="evidence" value="ECO:0007669"/>
    <property type="project" value="UniProtKB-EC"/>
</dbReference>
<dbReference type="STRING" id="45073.Lqui_0046"/>
<dbReference type="InterPro" id="IPR038726">
    <property type="entry name" value="PDDEXK_AddAB-type"/>
</dbReference>
<keyword evidence="7 15" id="KW-0067">ATP-binding</keyword>
<evidence type="ECO:0000313" key="18">
    <source>
        <dbReference type="EMBL" id="KTD53091.1"/>
    </source>
</evidence>
<evidence type="ECO:0000256" key="4">
    <source>
        <dbReference type="ARBA" id="ARBA00022801"/>
    </source>
</evidence>
<organism evidence="18 19">
    <name type="scientific">Legionella quinlivanii</name>
    <dbReference type="NCBI Taxonomy" id="45073"/>
    <lineage>
        <taxon>Bacteria</taxon>
        <taxon>Pseudomonadati</taxon>
        <taxon>Pseudomonadota</taxon>
        <taxon>Gammaproteobacteria</taxon>
        <taxon>Legionellales</taxon>
        <taxon>Legionellaceae</taxon>
        <taxon>Legionella</taxon>
    </lineage>
</organism>